<feature type="compositionally biased region" description="Polar residues" evidence="1">
    <location>
        <begin position="50"/>
        <end position="60"/>
    </location>
</feature>
<dbReference type="OrthoDB" id="5339776at2759"/>
<keyword evidence="3" id="KW-1185">Reference proteome</keyword>
<gene>
    <name evidence="2" type="ORF">LOCC1_G007889</name>
</gene>
<evidence type="ECO:0000313" key="2">
    <source>
        <dbReference type="EMBL" id="TVY35793.1"/>
    </source>
</evidence>
<feature type="compositionally biased region" description="Polar residues" evidence="1">
    <location>
        <begin position="185"/>
        <end position="203"/>
    </location>
</feature>
<name>A0A8H8U901_9HELO</name>
<protein>
    <submittedName>
        <fullName evidence="2">Uncharacterized protein</fullName>
    </submittedName>
</protein>
<feature type="compositionally biased region" description="Acidic residues" evidence="1">
    <location>
        <begin position="301"/>
        <end position="317"/>
    </location>
</feature>
<sequence length="390" mass="42784">MDAAYNQHSPYARHQSSRSSTNLHLTLAPLTSRLPITDLPDTSYIEGRSAPTTPSILSRSSARKPQHASIPKSKSSTHLLVQPRSGASSPAPGGTKLRRALNKEEVQLERNDSDWLLRAGAMISSSARESKGQAWLVSRASSTSLTAQRDEEDEELARERELASRRGSRRGSAMGSLDADDEFSPVTTRRSLSFGVTTGTGSRPLSRFPSRSNSRRGSKAQLFTPLNVEREGYFDHRDFAEEAFIAEPDFVVAEEEDYENPDEARDDDAVVRKLASTSSNGLGGWVERMLGWNLFAVDEDGEETETDALDEKAEDSEISSRSSRRTIYGAAESPTADVMPPLRDEEAGDPLLALLAFIALKLSETFFSTQSLSILIQLLVLEDSNSDKPC</sequence>
<evidence type="ECO:0000313" key="3">
    <source>
        <dbReference type="Proteomes" id="UP000443090"/>
    </source>
</evidence>
<proteinExistence type="predicted"/>
<feature type="region of interest" description="Disordered" evidence="1">
    <location>
        <begin position="41"/>
        <end position="100"/>
    </location>
</feature>
<dbReference type="InterPro" id="IPR025040">
    <property type="entry name" value="DUF3984"/>
</dbReference>
<comment type="caution">
    <text evidence="2">The sequence shown here is derived from an EMBL/GenBank/DDBJ whole genome shotgun (WGS) entry which is preliminary data.</text>
</comment>
<evidence type="ECO:0000256" key="1">
    <source>
        <dbReference type="SAM" id="MobiDB-lite"/>
    </source>
</evidence>
<feature type="region of interest" description="Disordered" evidence="1">
    <location>
        <begin position="128"/>
        <end position="220"/>
    </location>
</feature>
<accession>A0A8H8U901</accession>
<dbReference type="AlphaFoldDB" id="A0A8H8U901"/>
<organism evidence="2 3">
    <name type="scientific">Lachnellula occidentalis</name>
    <dbReference type="NCBI Taxonomy" id="215460"/>
    <lineage>
        <taxon>Eukaryota</taxon>
        <taxon>Fungi</taxon>
        <taxon>Dikarya</taxon>
        <taxon>Ascomycota</taxon>
        <taxon>Pezizomycotina</taxon>
        <taxon>Leotiomycetes</taxon>
        <taxon>Helotiales</taxon>
        <taxon>Lachnaceae</taxon>
        <taxon>Lachnellula</taxon>
    </lineage>
</organism>
<feature type="region of interest" description="Disordered" evidence="1">
    <location>
        <begin position="301"/>
        <end position="325"/>
    </location>
</feature>
<reference evidence="2 3" key="1">
    <citation type="submission" date="2018-05" db="EMBL/GenBank/DDBJ databases">
        <title>Genome sequencing and assembly of the regulated plant pathogen Lachnellula willkommii and related sister species for the development of diagnostic species identification markers.</title>
        <authorList>
            <person name="Giroux E."/>
            <person name="Bilodeau G."/>
        </authorList>
    </citation>
    <scope>NUCLEOTIDE SEQUENCE [LARGE SCALE GENOMIC DNA]</scope>
    <source>
        <strain evidence="2 3">CBS 160.35</strain>
    </source>
</reference>
<dbReference type="Pfam" id="PF13136">
    <property type="entry name" value="DUF3984"/>
    <property type="match status" value="1"/>
</dbReference>
<dbReference type="Proteomes" id="UP000443090">
    <property type="component" value="Unassembled WGS sequence"/>
</dbReference>
<dbReference type="EMBL" id="QGMI01000925">
    <property type="protein sequence ID" value="TVY35793.1"/>
    <property type="molecule type" value="Genomic_DNA"/>
</dbReference>
<feature type="region of interest" description="Disordered" evidence="1">
    <location>
        <begin position="1"/>
        <end position="20"/>
    </location>
</feature>